<feature type="compositionally biased region" description="Basic and acidic residues" evidence="3">
    <location>
        <begin position="1418"/>
        <end position="1427"/>
    </location>
</feature>
<dbReference type="Pfam" id="PF07703">
    <property type="entry name" value="A2M_BRD"/>
    <property type="match status" value="1"/>
</dbReference>
<reference evidence="7 8" key="1">
    <citation type="journal article" date="2021" name="Sci. Rep.">
        <title>The distribution of antibiotic resistance genes in chicken gut microbiota commensals.</title>
        <authorList>
            <person name="Juricova H."/>
            <person name="Matiasovicova J."/>
            <person name="Kubasova T."/>
            <person name="Cejkova D."/>
            <person name="Rychlik I."/>
        </authorList>
    </citation>
    <scope>NUCLEOTIDE SEQUENCE [LARGE SCALE GENOMIC DNA]</scope>
    <source>
        <strain evidence="7 8">An829</strain>
    </source>
</reference>
<name>A0ABS2DUV8_9BURK</name>
<evidence type="ECO:0000256" key="4">
    <source>
        <dbReference type="SAM" id="SignalP"/>
    </source>
</evidence>
<evidence type="ECO:0000259" key="6">
    <source>
        <dbReference type="SMART" id="SM01360"/>
    </source>
</evidence>
<feature type="domain" description="Alpha-2-macroglobulin" evidence="6">
    <location>
        <begin position="1265"/>
        <end position="1354"/>
    </location>
</feature>
<dbReference type="InterPro" id="IPR041246">
    <property type="entry name" value="Bact_MG10"/>
</dbReference>
<feature type="chain" id="PRO_5046306263" description="Alpha-2-macroglobulin" evidence="4">
    <location>
        <begin position="32"/>
        <end position="2043"/>
    </location>
</feature>
<feature type="signal peptide" evidence="4">
    <location>
        <begin position="1"/>
        <end position="31"/>
    </location>
</feature>
<dbReference type="InterPro" id="IPR002890">
    <property type="entry name" value="MG2"/>
</dbReference>
<dbReference type="InterPro" id="IPR011625">
    <property type="entry name" value="A2M_N_BRD"/>
</dbReference>
<dbReference type="InterPro" id="IPR001599">
    <property type="entry name" value="Macroglobln_a2"/>
</dbReference>
<evidence type="ECO:0000256" key="1">
    <source>
        <dbReference type="ARBA" id="ARBA00010556"/>
    </source>
</evidence>
<dbReference type="RefSeq" id="WP_205103444.1">
    <property type="nucleotide sequence ID" value="NZ_JACJJC010000013.1"/>
</dbReference>
<accession>A0ABS2DUV8</accession>
<dbReference type="Gene3D" id="2.60.40.3710">
    <property type="match status" value="1"/>
</dbReference>
<dbReference type="Gene3D" id="2.60.40.1930">
    <property type="match status" value="1"/>
</dbReference>
<dbReference type="InterPro" id="IPR051802">
    <property type="entry name" value="YfhM-like"/>
</dbReference>
<dbReference type="Pfam" id="PF01835">
    <property type="entry name" value="MG2"/>
    <property type="match status" value="1"/>
</dbReference>
<dbReference type="PANTHER" id="PTHR40094:SF1">
    <property type="entry name" value="UBIQUITIN DOMAIN-CONTAINING PROTEIN"/>
    <property type="match status" value="1"/>
</dbReference>
<dbReference type="EMBL" id="JACJJC010000013">
    <property type="protein sequence ID" value="MBM6704515.1"/>
    <property type="molecule type" value="Genomic_DNA"/>
</dbReference>
<feature type="region of interest" description="Disordered" evidence="3">
    <location>
        <begin position="1405"/>
        <end position="1427"/>
    </location>
</feature>
<protein>
    <recommendedName>
        <fullName evidence="9">Alpha-2-macroglobulin</fullName>
    </recommendedName>
</protein>
<dbReference type="Pfam" id="PF11974">
    <property type="entry name" value="bMG3"/>
    <property type="match status" value="1"/>
</dbReference>
<keyword evidence="8" id="KW-1185">Reference proteome</keyword>
<keyword evidence="2 4" id="KW-0732">Signal</keyword>
<dbReference type="SMART" id="SM01360">
    <property type="entry name" value="A2M"/>
    <property type="match status" value="1"/>
</dbReference>
<evidence type="ECO:0000313" key="8">
    <source>
        <dbReference type="Proteomes" id="UP000715095"/>
    </source>
</evidence>
<evidence type="ECO:0000256" key="3">
    <source>
        <dbReference type="SAM" id="MobiDB-lite"/>
    </source>
</evidence>
<evidence type="ECO:0000259" key="5">
    <source>
        <dbReference type="SMART" id="SM01359"/>
    </source>
</evidence>
<feature type="domain" description="Alpha-2-macroglobulin bait region" evidence="5">
    <location>
        <begin position="1055"/>
        <end position="1194"/>
    </location>
</feature>
<sequence>MARALFNRLPLAAALSALGIMGLTASQALSAAPAAEVAAGSQKEASRAQESGTIRLAPEAQAPTSSTAPLMIYLAPDEKACRKLYGDDWAVRCNVNLGRYGAEAAGVKLTPAVAGRWQWYGPSTLAFIPEKAWPAGKKFHVSLANLAMPLRVRLAASGLDVETPPLTANASRSEFWLDPAVDGMRYLSFDYQFTTAPDRATIEKNFAVDTSKCEGLRLEKPEFIWNAAGDGVFVKVKVLALPKTAGAVRATIKGVAAKFDEKNGRFTVPKGFETAGLDLSLPGIDTLFRVESARVSSVRDEKLDLEYEAVLRTTLSIAPEKLLEALEVYALPAKLSDAQASETDWRQAPVIDDEVLSRAKRIDVRAADAAITIPTNEIKIRLKAPAGTFLYWKLPKGFGPGETFALNEDWRTVLLLPAANATLNFLQPGNVLTMAGTRKLSVAATGLEKIRWRVARVKDDFLALASTGFRVLSNPSADNLVEAGSGTIELGALSPATAATARFTTIDLEKPLADMGAGIFQVTLEGVRTDKEKGVERTVVTAMKKVLVTNTALIVKRAADTSIDVFAADFATGEPAAGRTAELLAANGTVIETVQTDANGRAHFRPTAGLTRERLPVAVAVKSTAEAANGQKGSNPPFSAKLKDLAWLSLADQSNVSPFMRFDAAGRRTDGAGEEALAALVFADRGVYRSGETVHFAAVLKRADGKPVSTGMPVTLRVSDDAGRTLETKTVEAPADGLLSLDWQIPRTQLPGRIRCDAALPGSDTVIASTTVVLEDFAPETLALEAELPKDKRDAAWLAPEDITLETQLTSLYGAGATGRRIEGRLLVTPLLGLTFPDWKDYTFEAPGLIAGTTYLGSPESRDLDAARTDAKGTAAVTLPLAETPIEGWAQAQVSLEGFEAEGGRAVTESLSFIVSRAETALGWRLIDTPQPLTGLRAGKAATMEMLLIDRSAEPVANAQLSVSFAKRRYVTELATDASGKPVYRDRPVSEAVSETAVETDPNGRLMLPLETEHPGDWLLTVRDASGTVLAAIPYHATGNEPRAGLSAVLPSAEVRASTDRSAYEAGEKIAVSILSPFEGFGLLTLEADGVERAHWIKVRAGQNAADFEVPENFAGKGYLRLSLVRGQKDAGNYLGGYAEAVMPVTLNRKTHALGLTLEAPETNASPAAVPVTIKSETPARVFLWAVDDGILSLTNFRTPDPMRAILEDRALEVETRQVLDKLMPDASALGTLLPPFGGDFESAKIAAGSAMNNPFSRTAEASAVWWGGLVDVGPDPKTVMMTLPSGFNGKVRVMAAGASETRIGSASRETVVRAPLALDAMLPRAVAPGDRFRMAALVTPKDPIEGATGTLAITTPPAFGLSRVEFPLEFLDEGGARISGDFTAPKYPMTAAITFDARVNPEARADAAAGTQSNETQKTEEKPGEALHAERTIELSVRPAAILKTTLSGGRFGEAPAKTKATAKAAADKTATSQAAAAAAQAVATLAPDVRTLSLKGALYPFDEETALTVSRRPTALVANLADQFEPSPWALADETIAAALPLAYLASNPSDRAAYAAIFAGPEAKDPATLERFEEKILRDAQDKQAKALKAIRESLGHDGMRVFPWLEGNLFLTAWTADYLLSVASGDTAEALGGVPPELIRDVARRLRGLVEREPMTLDEARSCAYALWVLAREGTIVTGRMASLKALLEERFPEWKNDSTAVFLAGAAMTMRMRDEAMAFLEAGGGRISTARAGGDWSPELAAAMTATVFAQPDFRIHPRANFWKELMLEDLRAALSGGPLSPVYAAAAARAVVLNTNPLADAATAPTTTTTTTAAAGTAASTEQTSAAAAAPAMPELVCTERAKGFRGKADVFTKTTDAVKLVAPGCLAFEVRGPEGVALDDWFWSLRRQGYAVDPAEKPVRNGLSVSRRYLNAQGEAVDRFQTGELVTVSITLRGTAAQGPTRLTDVAVTDLLPGGFELADGPGVGPEGALSFMRAEDRMRFVAREVTADEATYVYRVRAVTPGVFTAPAVEAQSVLHPAVNGAGVASRITIEDALE</sequence>
<comment type="caution">
    <text evidence="7">The sequence shown here is derived from an EMBL/GenBank/DDBJ whole genome shotgun (WGS) entry which is preliminary data.</text>
</comment>
<dbReference type="Pfam" id="PF17972">
    <property type="entry name" value="bMG5"/>
    <property type="match status" value="1"/>
</dbReference>
<dbReference type="Pfam" id="PF17973">
    <property type="entry name" value="bMG10"/>
    <property type="match status" value="1"/>
</dbReference>
<organism evidence="7 8">
    <name type="scientific">Sutterella massiliensis</name>
    <dbReference type="NCBI Taxonomy" id="1816689"/>
    <lineage>
        <taxon>Bacteria</taxon>
        <taxon>Pseudomonadati</taxon>
        <taxon>Pseudomonadota</taxon>
        <taxon>Betaproteobacteria</taxon>
        <taxon>Burkholderiales</taxon>
        <taxon>Sutterellaceae</taxon>
        <taxon>Sutterella</taxon>
    </lineage>
</organism>
<dbReference type="SMART" id="SM01359">
    <property type="entry name" value="A2M_N_2"/>
    <property type="match status" value="1"/>
</dbReference>
<evidence type="ECO:0008006" key="9">
    <source>
        <dbReference type="Google" id="ProtNLM"/>
    </source>
</evidence>
<evidence type="ECO:0000313" key="7">
    <source>
        <dbReference type="EMBL" id="MBM6704515.1"/>
    </source>
</evidence>
<gene>
    <name evidence="7" type="ORF">H6A60_08475</name>
</gene>
<dbReference type="Proteomes" id="UP000715095">
    <property type="component" value="Unassembled WGS sequence"/>
</dbReference>
<comment type="similarity">
    <text evidence="1">Belongs to the protease inhibitor I39 (alpha-2-macroglobulin) family. Bacterial alpha-2-macroglobulin subfamily.</text>
</comment>
<dbReference type="InterPro" id="IPR041203">
    <property type="entry name" value="Bact_A2M_MG5"/>
</dbReference>
<feature type="region of interest" description="Disordered" evidence="3">
    <location>
        <begin position="42"/>
        <end position="62"/>
    </location>
</feature>
<dbReference type="InterPro" id="IPR021868">
    <property type="entry name" value="Alpha_2_Macroglob_MG3"/>
</dbReference>
<dbReference type="PANTHER" id="PTHR40094">
    <property type="entry name" value="ALPHA-2-MACROGLOBULIN HOMOLOG"/>
    <property type="match status" value="1"/>
</dbReference>
<proteinExistence type="inferred from homology"/>
<evidence type="ECO:0000256" key="2">
    <source>
        <dbReference type="ARBA" id="ARBA00022729"/>
    </source>
</evidence>